<dbReference type="Proteomes" id="UP000683310">
    <property type="component" value="Chromosome"/>
</dbReference>
<name>A0ABX8CQ92_9NOCA</name>
<reference evidence="1 2" key="1">
    <citation type="submission" date="2021-04" db="EMBL/GenBank/DDBJ databases">
        <title>Nocardia tengchongensis.</title>
        <authorList>
            <person name="Zhuang k."/>
            <person name="Ran Y."/>
            <person name="Li W."/>
        </authorList>
    </citation>
    <scope>NUCLEOTIDE SEQUENCE [LARGE SCALE GENOMIC DNA]</scope>
    <source>
        <strain evidence="1 2">CFH S0057</strain>
    </source>
</reference>
<gene>
    <name evidence="1" type="ORF">KHQ06_35320</name>
</gene>
<sequence length="108" mass="11972">MNPATPVRVLDRVVLPADRAQDWLARWRGDYLPGATARGLRAPQVLREHTGTDSVALQIIWELPGIYDFYGMRAAAAADPAVAAFWSDTDAVALTRERHVMAMQEEPV</sequence>
<proteinExistence type="predicted"/>
<accession>A0ABX8CQ92</accession>
<dbReference type="RefSeq" id="WP_213557321.1">
    <property type="nucleotide sequence ID" value="NZ_JBFAJM010000003.1"/>
</dbReference>
<dbReference type="GeneID" id="300989701"/>
<evidence type="ECO:0000313" key="1">
    <source>
        <dbReference type="EMBL" id="QVI21218.1"/>
    </source>
</evidence>
<evidence type="ECO:0000313" key="2">
    <source>
        <dbReference type="Proteomes" id="UP000683310"/>
    </source>
</evidence>
<evidence type="ECO:0008006" key="3">
    <source>
        <dbReference type="Google" id="ProtNLM"/>
    </source>
</evidence>
<keyword evidence="2" id="KW-1185">Reference proteome</keyword>
<protein>
    <recommendedName>
        <fullName evidence="3">NIPSNAP domain-containing protein</fullName>
    </recommendedName>
</protein>
<dbReference type="EMBL" id="CP074371">
    <property type="protein sequence ID" value="QVI21218.1"/>
    <property type="molecule type" value="Genomic_DNA"/>
</dbReference>
<organism evidence="1 2">
    <name type="scientific">Nocardia tengchongensis</name>
    <dbReference type="NCBI Taxonomy" id="2055889"/>
    <lineage>
        <taxon>Bacteria</taxon>
        <taxon>Bacillati</taxon>
        <taxon>Actinomycetota</taxon>
        <taxon>Actinomycetes</taxon>
        <taxon>Mycobacteriales</taxon>
        <taxon>Nocardiaceae</taxon>
        <taxon>Nocardia</taxon>
    </lineage>
</organism>